<evidence type="ECO:0000256" key="1">
    <source>
        <dbReference type="SAM" id="SignalP"/>
    </source>
</evidence>
<dbReference type="KEGG" id="osu:NT6N_17290"/>
<organism evidence="2">
    <name type="scientific">Oceaniferula spumae</name>
    <dbReference type="NCBI Taxonomy" id="2979115"/>
    <lineage>
        <taxon>Bacteria</taxon>
        <taxon>Pseudomonadati</taxon>
        <taxon>Verrucomicrobiota</taxon>
        <taxon>Verrucomicrobiia</taxon>
        <taxon>Verrucomicrobiales</taxon>
        <taxon>Verrucomicrobiaceae</taxon>
        <taxon>Oceaniferula</taxon>
    </lineage>
</organism>
<dbReference type="InterPro" id="IPR023614">
    <property type="entry name" value="Porin_dom_sf"/>
</dbReference>
<dbReference type="InterPro" id="IPR010870">
    <property type="entry name" value="Porin_O/P"/>
</dbReference>
<evidence type="ECO:0000313" key="2">
    <source>
        <dbReference type="EMBL" id="BDS06689.1"/>
    </source>
</evidence>
<dbReference type="AlphaFoldDB" id="A0AAT9FL42"/>
<sequence length="423" mass="47095">MKQETNVAKRLATFGSTIALAISASSAIAGEVTVTPTPEPAANNGDFCSWLQSKPGTLYKNSENPIIQEVGIFGRMQYQQAWIDGDAGGDDFWYDSEGEFRRLRVGARVKFLQYFELWGNVDMENDTRPSGGDLDIEYSNIYEAQLLFNAQKAFTLSNFDKLTFGYGKNKIKISAEGTTSSKKIKTIERSAIANKAFPDNMTGFWMDGTKGKTSFHLGFYSTEASDEVADWHAGEFYLASVTQDITSMMSFEKSQAHLAFAYADHAGSADTTVGFDWTASVALEVEQGNATVLANVIFGDNRDDASSSRDGSFWGVVLMPTYWITQDRLEAVFRYQYQQASSAEGIRLNSRYVRNAGDARQEDIASLRNGRGDEHHSIYLGLNYYFCGDNSKIMAGVEWEDLDSDGNDVYDGFTYGLAYRMFF</sequence>
<dbReference type="EMBL" id="AP026866">
    <property type="protein sequence ID" value="BDS06689.1"/>
    <property type="molecule type" value="Genomic_DNA"/>
</dbReference>
<reference evidence="2" key="1">
    <citation type="submission" date="2024-07" db="EMBL/GenBank/DDBJ databases">
        <title>Complete genome sequence of Verrucomicrobiaceae bacterium NT6N.</title>
        <authorList>
            <person name="Huang C."/>
            <person name="Takami H."/>
            <person name="Hamasaki K."/>
        </authorList>
    </citation>
    <scope>NUCLEOTIDE SEQUENCE</scope>
    <source>
        <strain evidence="2">NT6N</strain>
    </source>
</reference>
<proteinExistence type="predicted"/>
<protein>
    <recommendedName>
        <fullName evidence="3">Porin</fullName>
    </recommendedName>
</protein>
<dbReference type="Gene3D" id="2.40.160.10">
    <property type="entry name" value="Porin"/>
    <property type="match status" value="1"/>
</dbReference>
<dbReference type="Pfam" id="PF07396">
    <property type="entry name" value="Porin_O_P"/>
    <property type="match status" value="1"/>
</dbReference>
<accession>A0AAT9FL42</accession>
<keyword evidence="1" id="KW-0732">Signal</keyword>
<name>A0AAT9FL42_9BACT</name>
<feature type="signal peptide" evidence="1">
    <location>
        <begin position="1"/>
        <end position="29"/>
    </location>
</feature>
<gene>
    <name evidence="2" type="ORF">NT6N_17290</name>
</gene>
<feature type="chain" id="PRO_5043747974" description="Porin" evidence="1">
    <location>
        <begin position="30"/>
        <end position="423"/>
    </location>
</feature>
<evidence type="ECO:0008006" key="3">
    <source>
        <dbReference type="Google" id="ProtNLM"/>
    </source>
</evidence>